<dbReference type="Pfam" id="PF16258">
    <property type="entry name" value="DUF4912"/>
    <property type="match status" value="1"/>
</dbReference>
<dbReference type="AlphaFoldDB" id="A0A831YCR4"/>
<comment type="caution">
    <text evidence="1">The sequence shown here is derived from an EMBL/GenBank/DDBJ whole genome shotgun (WGS) entry which is preliminary data.</text>
</comment>
<gene>
    <name evidence="1" type="ORF">ENO34_01480</name>
</gene>
<name>A0A831YCR4_9AQUI</name>
<sequence>MNEIIKLSLEEDNFSSHIIHTKDEILREDRNNNYIIPERFNVNKLILLAVNPSKFFVYWFLKDELKQNLEGKSLKLKLFVENKDVLEIPISNTDGDMYIFYHAPFKEVFCSLGYLENNEFIEILKSNRCIAPSDVITYEKEEKWFNKKKQEYISKDSILYQESDNLNYLTKNLPTSPVRK</sequence>
<organism evidence="1">
    <name type="scientific">Sulfurihydrogenibium azorense</name>
    <dbReference type="NCBI Taxonomy" id="309806"/>
    <lineage>
        <taxon>Bacteria</taxon>
        <taxon>Pseudomonadati</taxon>
        <taxon>Aquificota</taxon>
        <taxon>Aquificia</taxon>
        <taxon>Aquificales</taxon>
        <taxon>Hydrogenothermaceae</taxon>
        <taxon>Sulfurihydrogenibium</taxon>
    </lineage>
</organism>
<reference evidence="1" key="1">
    <citation type="journal article" date="2020" name="mSystems">
        <title>Genome- and Community-Level Interaction Insights into Carbon Utilization and Element Cycling Functions of Hydrothermarchaeota in Hydrothermal Sediment.</title>
        <authorList>
            <person name="Zhou Z."/>
            <person name="Liu Y."/>
            <person name="Xu W."/>
            <person name="Pan J."/>
            <person name="Luo Z.H."/>
            <person name="Li M."/>
        </authorList>
    </citation>
    <scope>NUCLEOTIDE SEQUENCE [LARGE SCALE GENOMIC DNA]</scope>
    <source>
        <strain evidence="1">SpSt-1257</strain>
    </source>
</reference>
<proteinExistence type="predicted"/>
<accession>A0A831YCR4</accession>
<dbReference type="InterPro" id="IPR032585">
    <property type="entry name" value="DUF4912"/>
</dbReference>
<evidence type="ECO:0000313" key="1">
    <source>
        <dbReference type="EMBL" id="HEV09052.1"/>
    </source>
</evidence>
<dbReference type="Proteomes" id="UP000885621">
    <property type="component" value="Unassembled WGS sequence"/>
</dbReference>
<dbReference type="EMBL" id="DSFC01000082">
    <property type="protein sequence ID" value="HEV09052.1"/>
    <property type="molecule type" value="Genomic_DNA"/>
</dbReference>
<protein>
    <submittedName>
        <fullName evidence="1">DUF4912 domain-containing protein</fullName>
    </submittedName>
</protein>